<comment type="similarity">
    <text evidence="1 7">Belongs to the nitroreductase family.</text>
</comment>
<dbReference type="SUPFAM" id="SSF55469">
    <property type="entry name" value="FMN-dependent nitroreductase-like"/>
    <property type="match status" value="1"/>
</dbReference>
<feature type="binding site" description="in other chain" evidence="8">
    <location>
        <begin position="132"/>
        <end position="134"/>
    </location>
    <ligand>
        <name>FMN</name>
        <dbReference type="ChEBI" id="CHEBI:58210"/>
        <note>ligand shared between dimeric partners</note>
    </ligand>
</feature>
<name>Q1N6Q9_9GAMM</name>
<gene>
    <name evidence="10" type="ORF">RED65_09084</name>
</gene>
<keyword evidence="3 7" id="KW-0288">FMN</keyword>
<dbReference type="Pfam" id="PF00881">
    <property type="entry name" value="Nitroreductase"/>
    <property type="match status" value="1"/>
</dbReference>
<dbReference type="Gene3D" id="3.40.109.10">
    <property type="entry name" value="NADH Oxidase"/>
    <property type="match status" value="1"/>
</dbReference>
<evidence type="ECO:0000256" key="7">
    <source>
        <dbReference type="PIRNR" id="PIRNR000232"/>
    </source>
</evidence>
<keyword evidence="2 7" id="KW-0285">Flavoprotein</keyword>
<evidence type="ECO:0000256" key="8">
    <source>
        <dbReference type="PIRSR" id="PIRSR000232-1"/>
    </source>
</evidence>
<reference evidence="10 11" key="1">
    <citation type="submission" date="2006-03" db="EMBL/GenBank/DDBJ databases">
        <authorList>
            <person name="Pinhassi J."/>
            <person name="Pedros-Alio C."/>
            <person name="Ferriera S."/>
            <person name="Johnson J."/>
            <person name="Kravitz S."/>
            <person name="Halpern A."/>
            <person name="Remington K."/>
            <person name="Beeson K."/>
            <person name="Tran B."/>
            <person name="Rogers Y.-H."/>
            <person name="Friedman R."/>
            <person name="Venter J.C."/>
        </authorList>
    </citation>
    <scope>NUCLEOTIDE SEQUENCE [LARGE SCALE GENOMIC DNA]</scope>
    <source>
        <strain evidence="10 11">RED65</strain>
    </source>
</reference>
<evidence type="ECO:0000256" key="4">
    <source>
        <dbReference type="ARBA" id="ARBA00022857"/>
    </source>
</evidence>
<keyword evidence="5 7" id="KW-0560">Oxidoreductase</keyword>
<dbReference type="CDD" id="cd02135">
    <property type="entry name" value="YdjA-like"/>
    <property type="match status" value="1"/>
</dbReference>
<organism evidence="10 11">
    <name type="scientific">Bermanella marisrubri</name>
    <dbReference type="NCBI Taxonomy" id="207949"/>
    <lineage>
        <taxon>Bacteria</taxon>
        <taxon>Pseudomonadati</taxon>
        <taxon>Pseudomonadota</taxon>
        <taxon>Gammaproteobacteria</taxon>
        <taxon>Oceanospirillales</taxon>
        <taxon>Oceanospirillaceae</taxon>
        <taxon>Bermanella</taxon>
    </lineage>
</organism>
<dbReference type="STRING" id="207949.RED65_09084"/>
<evidence type="ECO:0000256" key="5">
    <source>
        <dbReference type="ARBA" id="ARBA00023002"/>
    </source>
</evidence>
<dbReference type="PIRSF" id="PIRSF000232">
    <property type="entry name" value="YdjA"/>
    <property type="match status" value="1"/>
</dbReference>
<dbReference type="HOGENOM" id="CLU_070764_5_0_6"/>
<dbReference type="PANTHER" id="PTHR43821:SF1">
    <property type="entry name" value="NAD(P)H NITROREDUCTASE YDJA-RELATED"/>
    <property type="match status" value="1"/>
</dbReference>
<feature type="binding site" evidence="8">
    <location>
        <position position="36"/>
    </location>
    <ligand>
        <name>FMN</name>
        <dbReference type="ChEBI" id="CHEBI:58210"/>
        <note>ligand shared between dimeric partners</note>
    </ligand>
</feature>
<evidence type="ECO:0000256" key="2">
    <source>
        <dbReference type="ARBA" id="ARBA00022630"/>
    </source>
</evidence>
<evidence type="ECO:0000256" key="1">
    <source>
        <dbReference type="ARBA" id="ARBA00007118"/>
    </source>
</evidence>
<keyword evidence="11" id="KW-1185">Reference proteome</keyword>
<dbReference type="InterPro" id="IPR052530">
    <property type="entry name" value="NAD(P)H_nitroreductase"/>
</dbReference>
<comment type="cofactor">
    <cofactor evidence="8">
        <name>FMN</name>
        <dbReference type="ChEBI" id="CHEBI:58210"/>
    </cofactor>
    <text evidence="8">Binds 1 FMN per subunit.</text>
</comment>
<keyword evidence="6 7" id="KW-0520">NAD</keyword>
<dbReference type="InterPro" id="IPR000415">
    <property type="entry name" value="Nitroreductase-like"/>
</dbReference>
<dbReference type="RefSeq" id="WP_007016954.1">
    <property type="nucleotide sequence ID" value="NZ_CH724113.1"/>
</dbReference>
<comment type="caution">
    <text evidence="10">The sequence shown here is derived from an EMBL/GenBank/DDBJ whole genome shotgun (WGS) entry which is preliminary data.</text>
</comment>
<evidence type="ECO:0000313" key="11">
    <source>
        <dbReference type="Proteomes" id="UP000004263"/>
    </source>
</evidence>
<evidence type="ECO:0000256" key="3">
    <source>
        <dbReference type="ARBA" id="ARBA00022643"/>
    </source>
</evidence>
<proteinExistence type="inferred from homology"/>
<dbReference type="InterPro" id="IPR026021">
    <property type="entry name" value="YdjA-like"/>
</dbReference>
<sequence>MNTVIELLQKRASSPKLDAPAPTDEEVEQILRCGLRAPDHGRLKPWRFHIVQGAQLAELGHLFADIAKERGESDAKVEKSRNMPLRAPLMIVATCHPYENSKIPVTEQILAVGAAIQNMQVAISSLGYSSIWRTGECAYEEKVKRAFDVPEQGEIVGFLYIGTPTITNHAPEVELDGYVKQWIKP</sequence>
<dbReference type="OrthoDB" id="9804207at2"/>
<dbReference type="InterPro" id="IPR029479">
    <property type="entry name" value="Nitroreductase"/>
</dbReference>
<accession>Q1N6Q9</accession>
<keyword evidence="4 7" id="KW-0521">NADP</keyword>
<evidence type="ECO:0000313" key="10">
    <source>
        <dbReference type="EMBL" id="EAT13533.1"/>
    </source>
</evidence>
<dbReference type="EMBL" id="AAQH01000001">
    <property type="protein sequence ID" value="EAT13533.1"/>
    <property type="molecule type" value="Genomic_DNA"/>
</dbReference>
<dbReference type="GO" id="GO:0016491">
    <property type="term" value="F:oxidoreductase activity"/>
    <property type="evidence" value="ECO:0007669"/>
    <property type="project" value="UniProtKB-UniRule"/>
</dbReference>
<feature type="domain" description="Nitroreductase" evidence="9">
    <location>
        <begin position="9"/>
        <end position="162"/>
    </location>
</feature>
<evidence type="ECO:0000259" key="9">
    <source>
        <dbReference type="Pfam" id="PF00881"/>
    </source>
</evidence>
<evidence type="ECO:0000256" key="6">
    <source>
        <dbReference type="ARBA" id="ARBA00023027"/>
    </source>
</evidence>
<feature type="binding site" evidence="8">
    <location>
        <position position="40"/>
    </location>
    <ligand>
        <name>FMN</name>
        <dbReference type="ChEBI" id="CHEBI:58210"/>
        <note>ligand shared between dimeric partners</note>
    </ligand>
</feature>
<dbReference type="PANTHER" id="PTHR43821">
    <property type="entry name" value="NAD(P)H NITROREDUCTASE YDJA-RELATED"/>
    <property type="match status" value="1"/>
</dbReference>
<feature type="binding site" description="in other chain" evidence="8">
    <location>
        <begin position="11"/>
        <end position="13"/>
    </location>
    <ligand>
        <name>FMN</name>
        <dbReference type="ChEBI" id="CHEBI:58210"/>
        <note>ligand shared between dimeric partners</note>
    </ligand>
</feature>
<protein>
    <recommendedName>
        <fullName evidence="7">Putative NAD(P)H nitroreductase</fullName>
        <ecNumber evidence="7">1.-.-.-</ecNumber>
    </recommendedName>
</protein>
<dbReference type="AlphaFoldDB" id="Q1N6Q9"/>
<dbReference type="EC" id="1.-.-.-" evidence="7"/>
<dbReference type="Proteomes" id="UP000004263">
    <property type="component" value="Unassembled WGS sequence"/>
</dbReference>